<dbReference type="AlphaFoldDB" id="A0A2D0N7F2"/>
<organism evidence="2 3">
    <name type="scientific">Flavilitoribacter nigricans (strain ATCC 23147 / DSM 23189 / NBRC 102662 / NCIMB 1420 / SS-2)</name>
    <name type="common">Lewinella nigricans</name>
    <dbReference type="NCBI Taxonomy" id="1122177"/>
    <lineage>
        <taxon>Bacteria</taxon>
        <taxon>Pseudomonadati</taxon>
        <taxon>Bacteroidota</taxon>
        <taxon>Saprospiria</taxon>
        <taxon>Saprospirales</taxon>
        <taxon>Lewinellaceae</taxon>
        <taxon>Flavilitoribacter</taxon>
    </lineage>
</organism>
<comment type="caution">
    <text evidence="2">The sequence shown here is derived from an EMBL/GenBank/DDBJ whole genome shotgun (WGS) entry which is preliminary data.</text>
</comment>
<protein>
    <submittedName>
        <fullName evidence="2">Uncharacterized protein</fullName>
    </submittedName>
</protein>
<name>A0A2D0N7F2_FLAN2</name>
<keyword evidence="1" id="KW-0175">Coiled coil</keyword>
<evidence type="ECO:0000313" key="3">
    <source>
        <dbReference type="Proteomes" id="UP000223913"/>
    </source>
</evidence>
<feature type="coiled-coil region" evidence="1">
    <location>
        <begin position="287"/>
        <end position="314"/>
    </location>
</feature>
<reference evidence="2 3" key="1">
    <citation type="submission" date="2017-10" db="EMBL/GenBank/DDBJ databases">
        <title>The draft genome sequence of Lewinella nigricans NBRC 102662.</title>
        <authorList>
            <person name="Wang K."/>
        </authorList>
    </citation>
    <scope>NUCLEOTIDE SEQUENCE [LARGE SCALE GENOMIC DNA]</scope>
    <source>
        <strain evidence="2 3">NBRC 102662</strain>
    </source>
</reference>
<dbReference type="EMBL" id="PDUD01000026">
    <property type="protein sequence ID" value="PHN04328.1"/>
    <property type="molecule type" value="Genomic_DNA"/>
</dbReference>
<keyword evidence="3" id="KW-1185">Reference proteome</keyword>
<evidence type="ECO:0000313" key="2">
    <source>
        <dbReference type="EMBL" id="PHN04328.1"/>
    </source>
</evidence>
<accession>A0A2D0N7F2</accession>
<evidence type="ECO:0000256" key="1">
    <source>
        <dbReference type="SAM" id="Coils"/>
    </source>
</evidence>
<dbReference type="Proteomes" id="UP000223913">
    <property type="component" value="Unassembled WGS sequence"/>
</dbReference>
<sequence>MAMSEFQLYQFKAVDRPLTTEEQCEVGSWSSRTQPTSTSATFSYAYGDFPKDEEKVVEEYFDIMLYLANWGSKRLMMRFPKKLVDQDAISKFLINADDSFTTHLALIERHNCFLLDFYWSDEEGGEWIDEEAYRVGEFVAIREGILTGDYRALYLFWLKLAAFKAQWEPWEGNEEDNLEIPAPPIPPNLKKMNGALKTLVDFFEIDIDLIAAAQQASTDTGQLEKNFKKLILQLPEKDRIDYLVRLAAGEINLDIKLRRQLETLDKSPTQPMTETLSISELLGLSTIKEKERQQEEARRAAEAHRSKMEKVAREEIALWQSVYENLELKTGRSYDLATATLRDLKELAVFRNDQTTFKDKMDRIKENYGKSRALMQRFDRNKLK</sequence>
<proteinExistence type="predicted"/>
<gene>
    <name evidence="2" type="ORF">CRP01_22465</name>
</gene>